<dbReference type="PANTHER" id="PTHR45982:SF1">
    <property type="entry name" value="REGULATOR OF CHROMOSOME CONDENSATION"/>
    <property type="match status" value="1"/>
</dbReference>
<feature type="region of interest" description="Disordered" evidence="4">
    <location>
        <begin position="23"/>
        <end position="58"/>
    </location>
</feature>
<feature type="domain" description="BTB" evidence="5">
    <location>
        <begin position="514"/>
        <end position="580"/>
    </location>
</feature>
<dbReference type="SUPFAM" id="SSF54695">
    <property type="entry name" value="POZ domain"/>
    <property type="match status" value="1"/>
</dbReference>
<proteinExistence type="predicted"/>
<dbReference type="Proteomes" id="UP001146793">
    <property type="component" value="Unassembled WGS sequence"/>
</dbReference>
<dbReference type="EMBL" id="JANTQA010000032">
    <property type="protein sequence ID" value="KAJ3439416.1"/>
    <property type="molecule type" value="Genomic_DNA"/>
</dbReference>
<dbReference type="PROSITE" id="PS50012">
    <property type="entry name" value="RCC1_3"/>
    <property type="match status" value="5"/>
</dbReference>
<evidence type="ECO:0000256" key="1">
    <source>
        <dbReference type="ARBA" id="ARBA00022658"/>
    </source>
</evidence>
<keyword evidence="2" id="KW-0677">Repeat</keyword>
<comment type="caution">
    <text evidence="6">The sequence shown here is derived from an EMBL/GenBank/DDBJ whole genome shotgun (WGS) entry which is preliminary data.</text>
</comment>
<feature type="compositionally biased region" description="Acidic residues" evidence="4">
    <location>
        <begin position="39"/>
        <end position="48"/>
    </location>
</feature>
<accession>A0AAV7ZE36</accession>
<dbReference type="InterPro" id="IPR009091">
    <property type="entry name" value="RCC1/BLIP-II"/>
</dbReference>
<dbReference type="InterPro" id="IPR051553">
    <property type="entry name" value="Ran_GTPase-activating"/>
</dbReference>
<evidence type="ECO:0000256" key="2">
    <source>
        <dbReference type="ARBA" id="ARBA00022737"/>
    </source>
</evidence>
<evidence type="ECO:0000259" key="5">
    <source>
        <dbReference type="PROSITE" id="PS50097"/>
    </source>
</evidence>
<evidence type="ECO:0000256" key="3">
    <source>
        <dbReference type="PROSITE-ProRule" id="PRU00235"/>
    </source>
</evidence>
<dbReference type="SUPFAM" id="SSF50985">
    <property type="entry name" value="RCC1/BLIP-II"/>
    <property type="match status" value="1"/>
</dbReference>
<feature type="repeat" description="RCC1" evidence="3">
    <location>
        <begin position="240"/>
        <end position="291"/>
    </location>
</feature>
<dbReference type="PROSITE" id="PS50097">
    <property type="entry name" value="BTB"/>
    <property type="match status" value="1"/>
</dbReference>
<feature type="compositionally biased region" description="Basic and acidic residues" evidence="4">
    <location>
        <begin position="23"/>
        <end position="38"/>
    </location>
</feature>
<feature type="repeat" description="RCC1" evidence="3">
    <location>
        <begin position="341"/>
        <end position="408"/>
    </location>
</feature>
<dbReference type="PANTHER" id="PTHR45982">
    <property type="entry name" value="REGULATOR OF CHROMOSOME CONDENSATION"/>
    <property type="match status" value="1"/>
</dbReference>
<dbReference type="InterPro" id="IPR000408">
    <property type="entry name" value="Reg_chr_condens"/>
</dbReference>
<dbReference type="InterPro" id="IPR058923">
    <property type="entry name" value="RCC1-like_dom"/>
</dbReference>
<dbReference type="InterPro" id="IPR011333">
    <property type="entry name" value="SKP1/BTB/POZ_sf"/>
</dbReference>
<feature type="repeat" description="RCC1" evidence="3">
    <location>
        <begin position="134"/>
        <end position="189"/>
    </location>
</feature>
<keyword evidence="1" id="KW-0344">Guanine-nucleotide releasing factor</keyword>
<dbReference type="AlphaFoldDB" id="A0AAV7ZE36"/>
<dbReference type="Gene3D" id="2.130.10.30">
    <property type="entry name" value="Regulator of chromosome condensation 1/beta-lactamase-inhibitor protein II"/>
    <property type="match status" value="2"/>
</dbReference>
<protein>
    <submittedName>
        <fullName evidence="6">Regulator of chromosome condensation</fullName>
    </submittedName>
</protein>
<reference evidence="6" key="1">
    <citation type="submission" date="2022-08" db="EMBL/GenBank/DDBJ databases">
        <title>Novel sulphate-reducing endosymbionts in the free-living metamonad Anaeramoeba.</title>
        <authorList>
            <person name="Jerlstrom-Hultqvist J."/>
            <person name="Cepicka I."/>
            <person name="Gallot-Lavallee L."/>
            <person name="Salas-Leiva D."/>
            <person name="Curtis B.A."/>
            <person name="Zahonova K."/>
            <person name="Pipaliya S."/>
            <person name="Dacks J."/>
            <person name="Roger A.J."/>
        </authorList>
    </citation>
    <scope>NUCLEOTIDE SEQUENCE</scope>
    <source>
        <strain evidence="6">Busselton2</strain>
    </source>
</reference>
<feature type="repeat" description="RCC1" evidence="3">
    <location>
        <begin position="190"/>
        <end position="237"/>
    </location>
</feature>
<feature type="repeat" description="RCC1" evidence="3">
    <location>
        <begin position="291"/>
        <end position="340"/>
    </location>
</feature>
<dbReference type="Pfam" id="PF00651">
    <property type="entry name" value="BTB"/>
    <property type="match status" value="1"/>
</dbReference>
<evidence type="ECO:0000256" key="4">
    <source>
        <dbReference type="SAM" id="MobiDB-lite"/>
    </source>
</evidence>
<name>A0AAV7ZE36_9EUKA</name>
<dbReference type="PROSITE" id="PS00626">
    <property type="entry name" value="RCC1_2"/>
    <property type="match status" value="2"/>
</dbReference>
<gene>
    <name evidence="6" type="ORF">M0812_15442</name>
</gene>
<dbReference type="Gene3D" id="3.30.710.10">
    <property type="entry name" value="Potassium Channel Kv1.1, Chain A"/>
    <property type="match status" value="1"/>
</dbReference>
<dbReference type="InterPro" id="IPR000210">
    <property type="entry name" value="BTB/POZ_dom"/>
</dbReference>
<evidence type="ECO:0000313" key="6">
    <source>
        <dbReference type="EMBL" id="KAJ3439416.1"/>
    </source>
</evidence>
<dbReference type="CDD" id="cd18186">
    <property type="entry name" value="BTB_POZ_ZBTB_KLHL-like"/>
    <property type="match status" value="1"/>
</dbReference>
<dbReference type="PRINTS" id="PR00633">
    <property type="entry name" value="RCCNDNSATION"/>
</dbReference>
<evidence type="ECO:0000313" key="7">
    <source>
        <dbReference type="Proteomes" id="UP001146793"/>
    </source>
</evidence>
<organism evidence="6 7">
    <name type="scientific">Anaeramoeba flamelloides</name>
    <dbReference type="NCBI Taxonomy" id="1746091"/>
    <lineage>
        <taxon>Eukaryota</taxon>
        <taxon>Metamonada</taxon>
        <taxon>Anaeramoebidae</taxon>
        <taxon>Anaeramoeba</taxon>
    </lineage>
</organism>
<sequence>MNFTGFGWGKNVHQNLGLLISDFEEKEKEKEQNKKETDLFEEEDEEEEEKKKKKPSEKSIKIQTPTLIPILESNNIIHISSGSEKTCFVSSSNIMYEYGKGITKFTKHTILSRACRITKIAAGRNHFLILTSNGIVYALGSNFNGEIGYGEDNMYTIDSPSQVPFFQQNDIKCKDIACGHEQGYFLTAEGLLYSCGANLYGELGVGNNTIQISPTLVRKDVVKIYSGTRSHHFFFLDNKNKLFSCGLGKSGQLGLGSKRSYNKPKELKKFRKKKFSTICCGQRHSLMLMESKVYSCGDIGVNGTMEKKLRTKFTIIPKLAEEDVLQIAAGSQHSIVLTAENEIFVFGSNGNGQLGLQADSQMVKIDNQLIPTKIKNEDFINILSSPSTSSSSIKLVCGSETSFIFNLDFDTLEKDFHSMLTSNKLMNLKLKNKFQINKLLLKLRLKKNEIDNNFLEKFDKLKDDQIKLLIDWIYTGKNKEQALNENIVNLFELENIQSLKQDLLSLYQMDDQKKDFTLQYDNQELKIHSLILVARSEKFAEKFDFDNSLNNYQFKKQLCSFETLKIFVKFLYTNYFDKNIQINEQTKQELCILKEKWKLSKYSDLEGKIIHSRNN</sequence>
<dbReference type="Pfam" id="PF25390">
    <property type="entry name" value="WD40_RLD"/>
    <property type="match status" value="1"/>
</dbReference>